<evidence type="ECO:0000313" key="2">
    <source>
        <dbReference type="Proteomes" id="UP000504617"/>
    </source>
</evidence>
<feature type="compositionally biased region" description="Basic and acidic residues" evidence="1">
    <location>
        <begin position="934"/>
        <end position="944"/>
    </location>
</feature>
<feature type="compositionally biased region" description="Basic and acidic residues" evidence="1">
    <location>
        <begin position="282"/>
        <end position="307"/>
    </location>
</feature>
<dbReference type="RefSeq" id="XP_013915406.1">
    <property type="nucleotide sequence ID" value="XM_014059931.1"/>
</dbReference>
<dbReference type="GO" id="GO:0005813">
    <property type="term" value="C:centrosome"/>
    <property type="evidence" value="ECO:0007669"/>
    <property type="project" value="TreeGrafter"/>
</dbReference>
<feature type="compositionally biased region" description="Polar residues" evidence="1">
    <location>
        <begin position="1054"/>
        <end position="1064"/>
    </location>
</feature>
<feature type="compositionally biased region" description="Basic and acidic residues" evidence="1">
    <location>
        <begin position="1065"/>
        <end position="1082"/>
    </location>
</feature>
<organism evidence="2 3">
    <name type="scientific">Thamnophis sirtalis</name>
    <dbReference type="NCBI Taxonomy" id="35019"/>
    <lineage>
        <taxon>Eukaryota</taxon>
        <taxon>Metazoa</taxon>
        <taxon>Chordata</taxon>
        <taxon>Craniata</taxon>
        <taxon>Vertebrata</taxon>
        <taxon>Euteleostomi</taxon>
        <taxon>Lepidosauria</taxon>
        <taxon>Squamata</taxon>
        <taxon>Bifurcata</taxon>
        <taxon>Unidentata</taxon>
        <taxon>Episquamata</taxon>
        <taxon>Toxicofera</taxon>
        <taxon>Serpentes</taxon>
        <taxon>Colubroidea</taxon>
        <taxon>Colubridae</taxon>
        <taxon>Natricinae</taxon>
        <taxon>Thamnophis</taxon>
    </lineage>
</organism>
<reference evidence="3" key="1">
    <citation type="submission" date="2025-08" db="UniProtKB">
        <authorList>
            <consortium name="RefSeq"/>
        </authorList>
    </citation>
    <scope>IDENTIFICATION</scope>
    <source>
        <tissue evidence="3">Skeletal muscle</tissue>
    </source>
</reference>
<dbReference type="PANTHER" id="PTHR21553:SF22">
    <property type="entry name" value="CENTROSOME-ASSOCIATED PROTEIN ALMS1"/>
    <property type="match status" value="1"/>
</dbReference>
<feature type="region of interest" description="Disordered" evidence="1">
    <location>
        <begin position="215"/>
        <end position="239"/>
    </location>
</feature>
<feature type="compositionally biased region" description="Basic and acidic residues" evidence="1">
    <location>
        <begin position="967"/>
        <end position="977"/>
    </location>
</feature>
<gene>
    <name evidence="3" type="primary">LOC106543842</name>
</gene>
<dbReference type="GO" id="GO:0005829">
    <property type="term" value="C:cytosol"/>
    <property type="evidence" value="ECO:0007669"/>
    <property type="project" value="TreeGrafter"/>
</dbReference>
<feature type="compositionally biased region" description="Polar residues" evidence="1">
    <location>
        <begin position="562"/>
        <end position="572"/>
    </location>
</feature>
<dbReference type="GO" id="GO:0005814">
    <property type="term" value="C:centriole"/>
    <property type="evidence" value="ECO:0007669"/>
    <property type="project" value="TreeGrafter"/>
</dbReference>
<dbReference type="KEGG" id="tsr:106543842"/>
<dbReference type="AlphaFoldDB" id="A0A6I9XND8"/>
<evidence type="ECO:0000313" key="3">
    <source>
        <dbReference type="RefSeq" id="XP_013915406.1"/>
    </source>
</evidence>
<proteinExistence type="predicted"/>
<accession>A0A6I9XND8</accession>
<feature type="compositionally biased region" description="Basic and acidic residues" evidence="1">
    <location>
        <begin position="665"/>
        <end position="680"/>
    </location>
</feature>
<evidence type="ECO:0000256" key="1">
    <source>
        <dbReference type="SAM" id="MobiDB-lite"/>
    </source>
</evidence>
<dbReference type="Proteomes" id="UP000504617">
    <property type="component" value="Unplaced"/>
</dbReference>
<feature type="region of interest" description="Disordered" evidence="1">
    <location>
        <begin position="272"/>
        <end position="315"/>
    </location>
</feature>
<dbReference type="OrthoDB" id="6163239at2759"/>
<dbReference type="GO" id="GO:0046599">
    <property type="term" value="P:regulation of centriole replication"/>
    <property type="evidence" value="ECO:0007669"/>
    <property type="project" value="TreeGrafter"/>
</dbReference>
<feature type="compositionally biased region" description="Basic and acidic residues" evidence="1">
    <location>
        <begin position="576"/>
        <end position="595"/>
    </location>
</feature>
<feature type="region of interest" description="Disordered" evidence="1">
    <location>
        <begin position="837"/>
        <end position="995"/>
    </location>
</feature>
<feature type="region of interest" description="Disordered" evidence="1">
    <location>
        <begin position="1178"/>
        <end position="1215"/>
    </location>
</feature>
<feature type="compositionally biased region" description="Polar residues" evidence="1">
    <location>
        <begin position="68"/>
        <end position="84"/>
    </location>
</feature>
<dbReference type="GeneID" id="106543842"/>
<feature type="region of interest" description="Disordered" evidence="1">
    <location>
        <begin position="1054"/>
        <end position="1115"/>
    </location>
</feature>
<feature type="region of interest" description="Disordered" evidence="1">
    <location>
        <begin position="46"/>
        <end position="122"/>
    </location>
</feature>
<protein>
    <submittedName>
        <fullName evidence="3">Uncharacterized protein LOC106543842</fullName>
    </submittedName>
</protein>
<sequence length="1260" mass="137026">MAQAHARTFRFRHLVPKRATPDVSAAVAERPTARLHISEAVQLAAREVDPDSSREASLSQHPLPFNLTAPNNATPGSYLSQHSLNFPEHNPAEQKHWPAYLSAKPPGPKGENSQVPCSPMWPNQPLATQRLPNENWRAAPSQEVFRLDHSLPAPLLLDLREDEMGFPKHDGFLTSGDSPCKSGLGKDPGGNVINQLTVNVDLSERAPKLMLELRQSKGQTTPPPESPRPLSDTAGKTWRRASDPETFAANLSPTLMSPRAPRLGSVDSCVIPERSLTTNRPHTGEKFQSRAEEDQRKLTRAPVDSKPRASPAFQPIPVAADISDWTDASKSNLTSVRKNELTLSGRVEREPRNNEISPFDEASFFVHLAHPIHHSTPGFCTTRALNREGPGPALPSRSGFQHPLSCLHEEMSKTLHTNARDSSATEPLQNPCPFPAKESFASHGTPAVPNDKGDGFCALQPLNGRFQSMPSLNFAEKVRAWHLSYSVEKLPEVSGLGTPVPGPGGVSPRRKDYDAIADSLTRILLKQQSLADPKAAPFYGPSSMTDLHSSQKEPPPRALPFTRSQSETSVSALSREISRTDVGNENRADDALRQADVHPDASTACRIQPTIPVEEDTLCRSYRAVPVFATVSNDEESVSTGRPSETFIEVRRMAELLRGETSSCDGRKEDLREAEEKAREPSGCGFQAGEMRMDYLRDLSPDDLNQETDSGTDSCTDFRLCSRVLSGSPPALNKLQSSLEDELQTSHHSELNIDERIPVYLHNLGIDQSPSSILTPFLPRGPIREIEFSPTELRTLKASSDVFRLHLSEDSQSVKDATQTTFNSSLLSGSALAGSAVDSDTWQPAKPSPQHTRDLLQPSSSPWKAHAVAPPLSVSVPESPPAPVSTEGTHVIPGSPSNSAGQRATRRVASPEDNLGPNQLGASRVKPGASSQDNDEKPASEEIARSFSSIPGGGRKDSFTGSDAPEESQKLPAEVDSRPSSGKFRYRLSSSSSGSLKQIDRVDLYGGPGSSERSMLEIQRGWSWDGSMAKQEITGSLNWEDLQLVDVFNKEPTVSQELRSGSQKANEDRGMTKPITRSDPEGCTRASVNQSLPLPTGRCPDIQASPSPNLQEIQSVSNMDDVAKLLRGFPCVEESRPKEIGGSQESTNSSSVDSLGIRMKKLLQYGRPAIDRAPWMETAEERDGSAPKESSVSSAGSAFLRGEGGAQRSDTGSSMDSLMVRVKTLLEEEQPVLHATQILRSIEEEEEKARGKELPGCVAY</sequence>
<keyword evidence="2" id="KW-1185">Reference proteome</keyword>
<feature type="compositionally biased region" description="Low complexity" evidence="1">
    <location>
        <begin position="865"/>
        <end position="877"/>
    </location>
</feature>
<feature type="compositionally biased region" description="Polar residues" evidence="1">
    <location>
        <begin position="1104"/>
        <end position="1115"/>
    </location>
</feature>
<feature type="region of interest" description="Disordered" evidence="1">
    <location>
        <begin position="535"/>
        <end position="595"/>
    </location>
</feature>
<feature type="compositionally biased region" description="Low complexity" evidence="1">
    <location>
        <begin position="980"/>
        <end position="995"/>
    </location>
</feature>
<dbReference type="GO" id="GO:0008017">
    <property type="term" value="F:microtubule binding"/>
    <property type="evidence" value="ECO:0007669"/>
    <property type="project" value="TreeGrafter"/>
</dbReference>
<feature type="region of interest" description="Disordered" evidence="1">
    <location>
        <begin position="664"/>
        <end position="686"/>
    </location>
</feature>
<dbReference type="PANTHER" id="PTHR21553">
    <property type="entry name" value="ALMS1-RELATED"/>
    <property type="match status" value="1"/>
</dbReference>
<name>A0A6I9XND8_9SAUR</name>